<evidence type="ECO:0000313" key="10">
    <source>
        <dbReference type="EMBL" id="RMR53762.1"/>
    </source>
</evidence>
<evidence type="ECO:0000256" key="7">
    <source>
        <dbReference type="ARBA" id="ARBA00023150"/>
    </source>
</evidence>
<dbReference type="NCBIfam" id="TIGR02665">
    <property type="entry name" value="molyb_mobA"/>
    <property type="match status" value="1"/>
</dbReference>
<protein>
    <recommendedName>
        <fullName evidence="8">Molybdenum cofactor guanylyltransferase</fullName>
        <shortName evidence="8">MoCo guanylyltransferase</shortName>
        <ecNumber evidence="8">2.7.7.77</ecNumber>
    </recommendedName>
    <alternativeName>
        <fullName evidence="8">GTP:molybdopterin guanylyltransferase</fullName>
    </alternativeName>
    <alternativeName>
        <fullName evidence="8">Mo-MPT guanylyltransferase</fullName>
    </alternativeName>
    <alternativeName>
        <fullName evidence="8">Molybdopterin guanylyltransferase</fullName>
    </alternativeName>
    <alternativeName>
        <fullName evidence="8">Molybdopterin-guanine dinucleotide synthase</fullName>
        <shortName evidence="8">MGD synthase</shortName>
    </alternativeName>
</protein>
<dbReference type="Proteomes" id="UP000278332">
    <property type="component" value="Unassembled WGS sequence"/>
</dbReference>
<evidence type="ECO:0000256" key="1">
    <source>
        <dbReference type="ARBA" id="ARBA00022490"/>
    </source>
</evidence>
<dbReference type="PANTHER" id="PTHR19136:SF81">
    <property type="entry name" value="MOLYBDENUM COFACTOR GUANYLYLTRANSFERASE"/>
    <property type="match status" value="1"/>
</dbReference>
<evidence type="ECO:0000256" key="6">
    <source>
        <dbReference type="ARBA" id="ARBA00023134"/>
    </source>
</evidence>
<sequence>MCPEVSFSKVRVSLTVRTAIFRGTKGVSALAFMASIRLLRKQAGVISQHSFLLPGESLMNVGVTLPNCSILLLAGGQGQRMGGRDKGLVQWQGEPLIQHLHRLTRPLTDDLIISCNRNLERYAAYADQLVQDDNTDFSGPLAGIRAALPLARHEYLLVLPCDAPLIDNALLQALRNTALEHPNHPVMVREGEHWQPLLCIIPTLHAEALEHAWQSGERSPRRAMAHLQPVALQLETGDPRLANLNTPELLSQINEQAQ</sequence>
<comment type="similarity">
    <text evidence="8">Belongs to the MobA family.</text>
</comment>
<evidence type="ECO:0000259" key="9">
    <source>
        <dbReference type="Pfam" id="PF12804"/>
    </source>
</evidence>
<dbReference type="EC" id="2.7.7.77" evidence="8"/>
<evidence type="ECO:0000256" key="3">
    <source>
        <dbReference type="ARBA" id="ARBA00022723"/>
    </source>
</evidence>
<keyword evidence="4 8" id="KW-0547">Nucleotide-binding</keyword>
<dbReference type="EMBL" id="RBRY01000129">
    <property type="protein sequence ID" value="RMR53762.1"/>
    <property type="molecule type" value="Genomic_DNA"/>
</dbReference>
<dbReference type="GO" id="GO:1902758">
    <property type="term" value="P:bis(molybdopterin guanine dinucleotide)molybdenum biosynthetic process"/>
    <property type="evidence" value="ECO:0007669"/>
    <property type="project" value="TreeGrafter"/>
</dbReference>
<keyword evidence="6 8" id="KW-0342">GTP-binding</keyword>
<feature type="binding site" evidence="8">
    <location>
        <position position="162"/>
    </location>
    <ligand>
        <name>GTP</name>
        <dbReference type="ChEBI" id="CHEBI:37565"/>
    </ligand>
</feature>
<comment type="caution">
    <text evidence="10">The sequence shown here is derived from an EMBL/GenBank/DDBJ whole genome shotgun (WGS) entry which is preliminary data.</text>
</comment>
<feature type="domain" description="MobA-like NTP transferase" evidence="9">
    <location>
        <begin position="71"/>
        <end position="228"/>
    </location>
</feature>
<feature type="binding site" evidence="8">
    <location>
        <begin position="73"/>
        <end position="75"/>
    </location>
    <ligand>
        <name>GTP</name>
        <dbReference type="ChEBI" id="CHEBI:37565"/>
    </ligand>
</feature>
<dbReference type="GO" id="GO:0046872">
    <property type="term" value="F:metal ion binding"/>
    <property type="evidence" value="ECO:0007669"/>
    <property type="project" value="UniProtKB-KW"/>
</dbReference>
<dbReference type="PANTHER" id="PTHR19136">
    <property type="entry name" value="MOLYBDENUM COFACTOR GUANYLYLTRANSFERASE"/>
    <property type="match status" value="1"/>
</dbReference>
<comment type="cofactor">
    <cofactor evidence="8">
        <name>Mg(2+)</name>
        <dbReference type="ChEBI" id="CHEBI:18420"/>
    </cofactor>
</comment>
<evidence type="ECO:0000256" key="4">
    <source>
        <dbReference type="ARBA" id="ARBA00022741"/>
    </source>
</evidence>
<dbReference type="CDD" id="cd02503">
    <property type="entry name" value="MobA"/>
    <property type="match status" value="1"/>
</dbReference>
<feature type="binding site" evidence="8">
    <location>
        <position position="86"/>
    </location>
    <ligand>
        <name>GTP</name>
        <dbReference type="ChEBI" id="CHEBI:37565"/>
    </ligand>
</feature>
<proteinExistence type="inferred from homology"/>
<evidence type="ECO:0000256" key="8">
    <source>
        <dbReference type="HAMAP-Rule" id="MF_00316"/>
    </source>
</evidence>
<organism evidence="10 11">
    <name type="scientific">Pseudomonas cichorii</name>
    <dbReference type="NCBI Taxonomy" id="36746"/>
    <lineage>
        <taxon>Bacteria</taxon>
        <taxon>Pseudomonadati</taxon>
        <taxon>Pseudomonadota</taxon>
        <taxon>Gammaproteobacteria</taxon>
        <taxon>Pseudomonadales</taxon>
        <taxon>Pseudomonadaceae</taxon>
        <taxon>Pseudomonas</taxon>
    </lineage>
</organism>
<comment type="domain">
    <text evidence="8">The N-terminal domain determines nucleotide recognition and specific binding, while the C-terminal domain determines the specific binding to the target protein.</text>
</comment>
<dbReference type="GO" id="GO:0005737">
    <property type="term" value="C:cytoplasm"/>
    <property type="evidence" value="ECO:0007669"/>
    <property type="project" value="UniProtKB-SubCell"/>
</dbReference>
<comment type="caution">
    <text evidence="8">Lacks conserved residue(s) required for the propagation of feature annotation.</text>
</comment>
<dbReference type="InterPro" id="IPR029044">
    <property type="entry name" value="Nucleotide-diphossugar_trans"/>
</dbReference>
<gene>
    <name evidence="8" type="primary">mobA</name>
    <name evidence="10" type="ORF">ALP84_04722</name>
</gene>
<reference evidence="10 11" key="1">
    <citation type="submission" date="2018-08" db="EMBL/GenBank/DDBJ databases">
        <title>Recombination of ecologically and evolutionarily significant loci maintains genetic cohesion in the Pseudomonas syringae species complex.</title>
        <authorList>
            <person name="Dillon M."/>
            <person name="Thakur S."/>
            <person name="Almeida R.N.D."/>
            <person name="Weir B.S."/>
            <person name="Guttman D.S."/>
        </authorList>
    </citation>
    <scope>NUCLEOTIDE SEQUENCE [LARGE SCALE GENOMIC DNA]</scope>
    <source>
        <strain evidence="10 11">ICMP 6917</strain>
    </source>
</reference>
<comment type="function">
    <text evidence="8">Transfers a GMP moiety from GTP to Mo-molybdopterin (Mo-MPT) cofactor (Moco or molybdenum cofactor) to form Mo-molybdopterin guanine dinucleotide (Mo-MGD) cofactor.</text>
</comment>
<dbReference type="HAMAP" id="MF_00316">
    <property type="entry name" value="MobA"/>
    <property type="match status" value="1"/>
</dbReference>
<keyword evidence="10" id="KW-0548">Nucleotidyltransferase</keyword>
<dbReference type="SUPFAM" id="SSF53448">
    <property type="entry name" value="Nucleotide-diphospho-sugar transferases"/>
    <property type="match status" value="1"/>
</dbReference>
<comment type="subunit">
    <text evidence="8">Monomer.</text>
</comment>
<evidence type="ECO:0000313" key="11">
    <source>
        <dbReference type="Proteomes" id="UP000278332"/>
    </source>
</evidence>
<dbReference type="GO" id="GO:0005525">
    <property type="term" value="F:GTP binding"/>
    <property type="evidence" value="ECO:0007669"/>
    <property type="project" value="UniProtKB-UniRule"/>
</dbReference>
<evidence type="ECO:0000256" key="5">
    <source>
        <dbReference type="ARBA" id="ARBA00022842"/>
    </source>
</evidence>
<dbReference type="Gene3D" id="3.90.550.10">
    <property type="entry name" value="Spore Coat Polysaccharide Biosynthesis Protein SpsA, Chain A"/>
    <property type="match status" value="1"/>
</dbReference>
<comment type="catalytic activity">
    <reaction evidence="8">
        <text>Mo-molybdopterin + GTP + H(+) = Mo-molybdopterin guanine dinucleotide + diphosphate</text>
        <dbReference type="Rhea" id="RHEA:34243"/>
        <dbReference type="ChEBI" id="CHEBI:15378"/>
        <dbReference type="ChEBI" id="CHEBI:33019"/>
        <dbReference type="ChEBI" id="CHEBI:37565"/>
        <dbReference type="ChEBI" id="CHEBI:71302"/>
        <dbReference type="ChEBI" id="CHEBI:71310"/>
        <dbReference type="EC" id="2.7.7.77"/>
    </reaction>
</comment>
<feature type="binding site" evidence="8">
    <location>
        <position position="162"/>
    </location>
    <ligand>
        <name>Mg(2+)</name>
        <dbReference type="ChEBI" id="CHEBI:18420"/>
    </ligand>
</feature>
<keyword evidence="7 8" id="KW-0501">Molybdenum cofactor biosynthesis</keyword>
<dbReference type="GO" id="GO:0061603">
    <property type="term" value="F:molybdenum cofactor guanylyltransferase activity"/>
    <property type="evidence" value="ECO:0007669"/>
    <property type="project" value="UniProtKB-EC"/>
</dbReference>
<keyword evidence="1 8" id="KW-0963">Cytoplasm</keyword>
<dbReference type="Pfam" id="PF12804">
    <property type="entry name" value="NTP_transf_3"/>
    <property type="match status" value="1"/>
</dbReference>
<dbReference type="InterPro" id="IPR013482">
    <property type="entry name" value="Molybde_CF_guanTrfase"/>
</dbReference>
<keyword evidence="2 8" id="KW-0808">Transferase</keyword>
<keyword evidence="5 8" id="KW-0460">Magnesium</keyword>
<keyword evidence="3 8" id="KW-0479">Metal-binding</keyword>
<evidence type="ECO:0000256" key="2">
    <source>
        <dbReference type="ARBA" id="ARBA00022679"/>
    </source>
</evidence>
<dbReference type="AlphaFoldDB" id="A0A3M4VRW6"/>
<accession>A0A3M4VRW6</accession>
<dbReference type="InterPro" id="IPR025877">
    <property type="entry name" value="MobA-like_NTP_Trfase"/>
</dbReference>
<feature type="binding site" evidence="8">
    <location>
        <position position="132"/>
    </location>
    <ligand>
        <name>GTP</name>
        <dbReference type="ChEBI" id="CHEBI:37565"/>
    </ligand>
</feature>
<name>A0A3M4VRW6_PSECI</name>
<comment type="subcellular location">
    <subcellularLocation>
        <location evidence="8">Cytoplasm</location>
    </subcellularLocation>
</comment>